<dbReference type="PANTHER" id="PTHR36055">
    <property type="entry name" value="C2H2-LIKE ZINC FINGER PROTEIN"/>
    <property type="match status" value="1"/>
</dbReference>
<evidence type="ECO:0000313" key="4">
    <source>
        <dbReference type="EMBL" id="CAK9237826.1"/>
    </source>
</evidence>
<feature type="region of interest" description="Disordered" evidence="2">
    <location>
        <begin position="108"/>
        <end position="224"/>
    </location>
</feature>
<sequence>MVTDYKKIKEQDISVAAAFMDLEAGLLAGRSCLLVGVEESKHVPKACKGSSEDNHHPNALASGDSLFLDINGGSKDYACVDTEQGKPMPAYSVDPKFVKSTSKNEISFLEREEGKPSTDIKEGTEVVAELPGLRRRRGSKLDIQKAQHSPDGGGGEVANGDRKSGSWSVHSKVVPLPTGLETRQQKSVEKPSSKGVKGKGTHSDEDLSVQQSAAKAAGKKGTEPSSVLDTFFQTIVQEPCMSFTSRPGDKPTAHYTTWPDVFDHHAAVVNKIPKSLKIEEMGTKMMRDGSWDESSGAAADSHSMELERDPMISKMKAAGSLGRVGSLQGAAARDGNLQGLKTVPQAMAVFAQAAAAAKATGKQIPFLDDLTDLPGWPLLSPSKVQLQKCDKCSREFCSPFNYRRHTRMHRRISPLDKEDLNMKRKHITEFWDKLLPEEAQRIISSKNCEVYEDLSATATWKSAVTTTLSSFLNQASVKSLPHAYLKAGQELLEIVDNRGGVFPLPSEHLLNILDEASEKTFLCGEPPLATQNYGYQADAGKNQYEEKNLIASLSFIVEQTLVKAWMTNKEAEALRNQQELVKEEEAALMKKRERHFQQKKKKKKSRQKGVKERKGNASQLAPHEMENESMEDEEGPSPEIIEEDDSPTASSISLASSGHEPNLPEPLELENYEQAGQVVVRDVALEGEVCTREPLVPMQKELINTQTSHEAVGQGNQQECSQDVRDLAVGSLHNCCADGLFCSKVTMEEGRMQQLACVQVPSDENALGASEGSQAPVQAKSGQNGLECLKVEQEEQWSVQSRGQELEQKVERVIKDPRMQAAENLPSSIFRRTGQNLCGMESRYLEGSQHQNFSFKPSARKPSTTVSAYATKAGSGVSSSLGFGLPTSQQQQYRSKPVTNRSPHVVWTRKTPPQPAAVDSATESLEDESEKCDATASNLQEMVESFPESHALNVDSVVITSKAPKEERLISENRETEAAAAVSSSTSGGVFGGVSKMSSMSLGMFNLDTNSEDWPCLPHRSSAQSTYGPKPTSISVLSMSSIQPEAGAVAMVINKGSVSCPKEYPEQEGFHKSLPSTVHVPREAQAEGCLDDSRQVLVGSLTVPLDAAHMPYPLLQHFGGLDVAEAFDGQSKDFSAGVSHYTYSMPRHLPFMSLNPKNLKSHAGSAATGEQRERGTVLKPGSLLSGTSRFLAAKVWRPVRSSGEHDEDADVNSSHVGLTHIASECEDGVMDMGASHSAWIAEALECHYSRWITAMQDPEAVHHTEPVQSCMEVQSASWNEFFERARARC</sequence>
<keyword evidence="1" id="KW-0862">Zinc</keyword>
<dbReference type="EMBL" id="OZ019901">
    <property type="protein sequence ID" value="CAK9237826.1"/>
    <property type="molecule type" value="Genomic_DNA"/>
</dbReference>
<protein>
    <recommendedName>
        <fullName evidence="3">C2H2-type domain-containing protein</fullName>
    </recommendedName>
</protein>
<accession>A0ABP0V984</accession>
<feature type="compositionally biased region" description="Acidic residues" evidence="2">
    <location>
        <begin position="627"/>
        <end position="646"/>
    </location>
</feature>
<feature type="region of interest" description="Disordered" evidence="2">
    <location>
        <begin position="592"/>
        <end position="665"/>
    </location>
</feature>
<dbReference type="PROSITE" id="PS50157">
    <property type="entry name" value="ZINC_FINGER_C2H2_2"/>
    <property type="match status" value="1"/>
</dbReference>
<reference evidence="4" key="1">
    <citation type="submission" date="2024-02" db="EMBL/GenBank/DDBJ databases">
        <authorList>
            <consortium name="ELIXIR-Norway"/>
            <consortium name="Elixir Norway"/>
        </authorList>
    </citation>
    <scope>NUCLEOTIDE SEQUENCE</scope>
</reference>
<proteinExistence type="predicted"/>
<organism evidence="4 5">
    <name type="scientific">Sphagnum troendelagicum</name>
    <dbReference type="NCBI Taxonomy" id="128251"/>
    <lineage>
        <taxon>Eukaryota</taxon>
        <taxon>Viridiplantae</taxon>
        <taxon>Streptophyta</taxon>
        <taxon>Embryophyta</taxon>
        <taxon>Bryophyta</taxon>
        <taxon>Sphagnophytina</taxon>
        <taxon>Sphagnopsida</taxon>
        <taxon>Sphagnales</taxon>
        <taxon>Sphagnaceae</taxon>
        <taxon>Sphagnum</taxon>
    </lineage>
</organism>
<evidence type="ECO:0000256" key="1">
    <source>
        <dbReference type="PROSITE-ProRule" id="PRU00042"/>
    </source>
</evidence>
<feature type="compositionally biased region" description="Low complexity" evidence="2">
    <location>
        <begin position="876"/>
        <end position="885"/>
    </location>
</feature>
<keyword evidence="1" id="KW-0479">Metal-binding</keyword>
<feature type="compositionally biased region" description="Basic and acidic residues" evidence="2">
    <location>
        <begin position="108"/>
        <end position="124"/>
    </location>
</feature>
<keyword evidence="5" id="KW-1185">Reference proteome</keyword>
<feature type="compositionally biased region" description="Basic and acidic residues" evidence="2">
    <location>
        <begin position="183"/>
        <end position="192"/>
    </location>
</feature>
<dbReference type="PROSITE" id="PS00028">
    <property type="entry name" value="ZINC_FINGER_C2H2_1"/>
    <property type="match status" value="1"/>
</dbReference>
<evidence type="ECO:0000259" key="3">
    <source>
        <dbReference type="PROSITE" id="PS50157"/>
    </source>
</evidence>
<keyword evidence="1" id="KW-0863">Zinc-finger</keyword>
<evidence type="ECO:0000256" key="2">
    <source>
        <dbReference type="SAM" id="MobiDB-lite"/>
    </source>
</evidence>
<dbReference type="Proteomes" id="UP001497512">
    <property type="component" value="Chromosome 9"/>
</dbReference>
<evidence type="ECO:0000313" key="5">
    <source>
        <dbReference type="Proteomes" id="UP001497512"/>
    </source>
</evidence>
<feature type="compositionally biased region" description="Basic residues" evidence="2">
    <location>
        <begin position="592"/>
        <end position="608"/>
    </location>
</feature>
<feature type="region of interest" description="Disordered" evidence="2">
    <location>
        <begin position="876"/>
        <end position="927"/>
    </location>
</feature>
<feature type="compositionally biased region" description="Polar residues" evidence="2">
    <location>
        <begin position="886"/>
        <end position="902"/>
    </location>
</feature>
<gene>
    <name evidence="4" type="ORF">CSSPTR1EN2_LOCUS23897</name>
</gene>
<dbReference type="PANTHER" id="PTHR36055:SF1">
    <property type="entry name" value="C2H2-LIKE ZINC FINGER PROTEIN"/>
    <property type="match status" value="1"/>
</dbReference>
<dbReference type="InterPro" id="IPR013087">
    <property type="entry name" value="Znf_C2H2_type"/>
</dbReference>
<feature type="domain" description="C2H2-type" evidence="3">
    <location>
        <begin position="387"/>
        <end position="414"/>
    </location>
</feature>
<feature type="compositionally biased region" description="Low complexity" evidence="2">
    <location>
        <begin position="647"/>
        <end position="661"/>
    </location>
</feature>
<name>A0ABP0V984_9BRYO</name>